<accession>C7NKL8</accession>
<dbReference type="STRING" id="478801.Ksed_04300"/>
<dbReference type="PROSITE" id="PS51257">
    <property type="entry name" value="PROKAR_LIPOPROTEIN"/>
    <property type="match status" value="1"/>
</dbReference>
<sequence>MKTMSRSTLPSVLMAVLIGGGLLAGCGDEGTGNNKSPSNSAEVSSPSGQPPSSTSSQQSSTSTEHACWPATEGQDLCGTLTSIEGKTGDGKTVDLKDALEVSVTPGLVEDGYSMVASADGCQLWTTPLTGDVEKWVPHPDRRTDSAMGCDTPPNQPDWMIRVLDEPFRVKVTDAGVIFQGKKDRITFATPAKK</sequence>
<evidence type="ECO:0000256" key="1">
    <source>
        <dbReference type="SAM" id="MobiDB-lite"/>
    </source>
</evidence>
<feature type="compositionally biased region" description="Low complexity" evidence="1">
    <location>
        <begin position="36"/>
        <end position="63"/>
    </location>
</feature>
<evidence type="ECO:0000313" key="3">
    <source>
        <dbReference type="EMBL" id="ACV05504.1"/>
    </source>
</evidence>
<protein>
    <recommendedName>
        <fullName evidence="5">DUF306 domain-containing protein</fullName>
    </recommendedName>
</protein>
<dbReference type="Proteomes" id="UP000006666">
    <property type="component" value="Chromosome"/>
</dbReference>
<evidence type="ECO:0000256" key="2">
    <source>
        <dbReference type="SAM" id="SignalP"/>
    </source>
</evidence>
<feature type="region of interest" description="Disordered" evidence="1">
    <location>
        <begin position="26"/>
        <end position="66"/>
    </location>
</feature>
<keyword evidence="4" id="KW-1185">Reference proteome</keyword>
<dbReference type="EMBL" id="CP001686">
    <property type="protein sequence ID" value="ACV05504.1"/>
    <property type="molecule type" value="Genomic_DNA"/>
</dbReference>
<feature type="chain" id="PRO_5039636296" description="DUF306 domain-containing protein" evidence="2">
    <location>
        <begin position="25"/>
        <end position="193"/>
    </location>
</feature>
<keyword evidence="2" id="KW-0732">Signal</keyword>
<reference evidence="3 4" key="1">
    <citation type="journal article" date="2009" name="Stand. Genomic Sci.">
        <title>Complete genome sequence of Kytococcus sedentarius type strain (541).</title>
        <authorList>
            <person name="Sims D."/>
            <person name="Brettin T."/>
            <person name="Detter J.C."/>
            <person name="Han C."/>
            <person name="Lapidus A."/>
            <person name="Copeland A."/>
            <person name="Glavina Del Rio T."/>
            <person name="Nolan M."/>
            <person name="Chen F."/>
            <person name="Lucas S."/>
            <person name="Tice H."/>
            <person name="Cheng J.F."/>
            <person name="Bruce D."/>
            <person name="Goodwin L."/>
            <person name="Pitluck S."/>
            <person name="Ovchinnikova G."/>
            <person name="Pati A."/>
            <person name="Ivanova N."/>
            <person name="Mavrommatis K."/>
            <person name="Chen A."/>
            <person name="Palaniappan K."/>
            <person name="D'haeseleer P."/>
            <person name="Chain P."/>
            <person name="Bristow J."/>
            <person name="Eisen J.A."/>
            <person name="Markowitz V."/>
            <person name="Hugenholtz P."/>
            <person name="Schneider S."/>
            <person name="Goker M."/>
            <person name="Pukall R."/>
            <person name="Kyrpides N.C."/>
            <person name="Klenk H.P."/>
        </authorList>
    </citation>
    <scope>NUCLEOTIDE SEQUENCE [LARGE SCALE GENOMIC DNA]</scope>
    <source>
        <strain evidence="4">ATCC 14392 / DSM 20547 / JCM 11482 / CCUG 33030 / NBRC 15357 / NCTC 11040 / CCM 314 / 541</strain>
    </source>
</reference>
<dbReference type="KEGG" id="kse:Ksed_04300"/>
<feature type="signal peptide" evidence="2">
    <location>
        <begin position="1"/>
        <end position="24"/>
    </location>
</feature>
<evidence type="ECO:0008006" key="5">
    <source>
        <dbReference type="Google" id="ProtNLM"/>
    </source>
</evidence>
<dbReference type="AlphaFoldDB" id="C7NKL8"/>
<proteinExistence type="predicted"/>
<organism evidence="3 4">
    <name type="scientific">Kytococcus sedentarius (strain ATCC 14392 / DSM 20547 / JCM 11482 / CCUG 33030 / NBRC 15357 / NCTC 11040 / CCM 314 / 541)</name>
    <name type="common">Micrococcus sedentarius</name>
    <dbReference type="NCBI Taxonomy" id="478801"/>
    <lineage>
        <taxon>Bacteria</taxon>
        <taxon>Bacillati</taxon>
        <taxon>Actinomycetota</taxon>
        <taxon>Actinomycetes</taxon>
        <taxon>Micrococcales</taxon>
        <taxon>Kytococcaceae</taxon>
        <taxon>Kytococcus</taxon>
    </lineage>
</organism>
<dbReference type="HOGENOM" id="CLU_1407163_0_0_11"/>
<evidence type="ECO:0000313" key="4">
    <source>
        <dbReference type="Proteomes" id="UP000006666"/>
    </source>
</evidence>
<gene>
    <name evidence="3" type="ordered locus">Ksed_04300</name>
</gene>
<name>C7NKL8_KYTSD</name>